<dbReference type="Proteomes" id="UP000266720">
    <property type="component" value="Chromosome"/>
</dbReference>
<dbReference type="GeneID" id="16573308"/>
<organism evidence="1 2">
    <name type="scientific">Thermofilum adornatum 1505</name>
    <dbReference type="NCBI Taxonomy" id="697581"/>
    <lineage>
        <taxon>Archaea</taxon>
        <taxon>Thermoproteota</taxon>
        <taxon>Thermoprotei</taxon>
        <taxon>Thermofilales</taxon>
        <taxon>Thermofilaceae</taxon>
        <taxon>Thermofilum</taxon>
    </lineage>
</organism>
<name>A0A3G1A734_9CREN</name>
<protein>
    <submittedName>
        <fullName evidence="1">Uncharacterized protein</fullName>
    </submittedName>
</protein>
<dbReference type="EMBL" id="CP007493">
    <property type="protein sequence ID" value="AJB42769.1"/>
    <property type="molecule type" value="Genomic_DNA"/>
</dbReference>
<reference evidence="2" key="1">
    <citation type="book" date="2010" name="EXTREMOPHILES" publisher="0:0-0">
        <title>Complete genome sequences of ten hyperthermophilic archaea reveal their metabolic capabilities and possible ecological roles.</title>
        <editorList>
            <person name="?"/>
        </editorList>
        <authorList>
            <person name="Ravin N.V."/>
            <person name="Mardanov A.V."/>
            <person name="Bonch-Osmolovskaya E.A."/>
            <person name="Skryabin K.G."/>
        </authorList>
    </citation>
    <scope>NUCLEOTIDE SEQUENCE [LARGE SCALE GENOMIC DNA]</scope>
    <source>
        <strain evidence="2">1505</strain>
    </source>
</reference>
<evidence type="ECO:0000313" key="1">
    <source>
        <dbReference type="EMBL" id="AJB42769.1"/>
    </source>
</evidence>
<dbReference type="RefSeq" id="WP_020962338.1">
    <property type="nucleotide sequence ID" value="NZ_CP007493.1"/>
</dbReference>
<dbReference type="KEGG" id="tcb:TCARB_1729"/>
<evidence type="ECO:0000313" key="2">
    <source>
        <dbReference type="Proteomes" id="UP000266720"/>
    </source>
</evidence>
<sequence length="135" mass="15714">MLRARILRSLGLYIVNKDPEVFWLDVDVAGLQKLRHPEKYKGYFLTLKRWLSEYNLVDPDEALEEAVFVYSRGEGEGKTIVLMFYSMRRGKVYKVVLAPLKPGVLKTLDGLLERAGWRRKFLLDMKPARHLSLTT</sequence>
<dbReference type="GeneID" id="25407132"/>
<dbReference type="AlphaFoldDB" id="A0A3G1A734"/>
<accession>A0A3G1A734</accession>
<proteinExistence type="predicted"/>
<gene>
    <name evidence="1" type="ORF">TCARB_1729</name>
</gene>